<keyword evidence="2" id="KW-1185">Reference proteome</keyword>
<name>A0ABM8RM72_9BURK</name>
<dbReference type="RefSeq" id="WP_200658704.1">
    <property type="nucleotide sequence ID" value="NZ_CAJNBH010000009.1"/>
</dbReference>
<dbReference type="Proteomes" id="UP000673821">
    <property type="component" value="Unassembled WGS sequence"/>
</dbReference>
<evidence type="ECO:0000313" key="1">
    <source>
        <dbReference type="EMBL" id="CAE6760768.1"/>
    </source>
</evidence>
<gene>
    <name evidence="1" type="ORF">R69776_03360</name>
</gene>
<proteinExistence type="predicted"/>
<evidence type="ECO:0000313" key="2">
    <source>
        <dbReference type="Proteomes" id="UP000673821"/>
    </source>
</evidence>
<sequence>MNKERYKILQNLHDAEGKLAYMLAVFGDTLAKREGYKELDGMAAIHFYIVHKFKWLPSQVKSMSAEDLRFVLSEEMSGWTAPAEAR</sequence>
<protein>
    <submittedName>
        <fullName evidence="1">Uncharacterized protein</fullName>
    </submittedName>
</protein>
<comment type="caution">
    <text evidence="1">The sequence shown here is derived from an EMBL/GenBank/DDBJ whole genome shotgun (WGS) entry which is preliminary data.</text>
</comment>
<dbReference type="EMBL" id="CAJNBH010000009">
    <property type="protein sequence ID" value="CAE6760768.1"/>
    <property type="molecule type" value="Genomic_DNA"/>
</dbReference>
<accession>A0ABM8RM72</accession>
<organism evidence="1 2">
    <name type="scientific">Paraburkholderia nemoris</name>
    <dbReference type="NCBI Taxonomy" id="2793076"/>
    <lineage>
        <taxon>Bacteria</taxon>
        <taxon>Pseudomonadati</taxon>
        <taxon>Pseudomonadota</taxon>
        <taxon>Betaproteobacteria</taxon>
        <taxon>Burkholderiales</taxon>
        <taxon>Burkholderiaceae</taxon>
        <taxon>Paraburkholderia</taxon>
    </lineage>
</organism>
<reference evidence="1 2" key="1">
    <citation type="submission" date="2021-02" db="EMBL/GenBank/DDBJ databases">
        <authorList>
            <person name="Vanwijnsberghe S."/>
        </authorList>
    </citation>
    <scope>NUCLEOTIDE SEQUENCE [LARGE SCALE GENOMIC DNA]</scope>
    <source>
        <strain evidence="1 2">R-69776</strain>
    </source>
</reference>